<feature type="compositionally biased region" description="Basic and acidic residues" evidence="6">
    <location>
        <begin position="129"/>
        <end position="140"/>
    </location>
</feature>
<dbReference type="Proteomes" id="UP000289323">
    <property type="component" value="Unassembled WGS sequence"/>
</dbReference>
<dbReference type="InterPro" id="IPR006594">
    <property type="entry name" value="LisH"/>
</dbReference>
<organism evidence="7 8">
    <name type="scientific">Thermothielavioides terrestris</name>
    <dbReference type="NCBI Taxonomy" id="2587410"/>
    <lineage>
        <taxon>Eukaryota</taxon>
        <taxon>Fungi</taxon>
        <taxon>Dikarya</taxon>
        <taxon>Ascomycota</taxon>
        <taxon>Pezizomycotina</taxon>
        <taxon>Sordariomycetes</taxon>
        <taxon>Sordariomycetidae</taxon>
        <taxon>Sordariales</taxon>
        <taxon>Chaetomiaceae</taxon>
        <taxon>Thermothielavioides</taxon>
    </lineage>
</organism>
<dbReference type="GO" id="GO:0034967">
    <property type="term" value="C:Set3 complex"/>
    <property type="evidence" value="ECO:0007669"/>
    <property type="project" value="TreeGrafter"/>
</dbReference>
<evidence type="ECO:0000256" key="1">
    <source>
        <dbReference type="ARBA" id="ARBA00004123"/>
    </source>
</evidence>
<dbReference type="Gene3D" id="2.130.10.10">
    <property type="entry name" value="YVTN repeat-like/Quinoprotein amine dehydrogenase"/>
    <property type="match status" value="1"/>
</dbReference>
<protein>
    <submittedName>
        <fullName evidence="7">D8a6b15a-6996-40eb-9439-17aefc18daf3</fullName>
    </submittedName>
</protein>
<dbReference type="PROSITE" id="PS50896">
    <property type="entry name" value="LISH"/>
    <property type="match status" value="1"/>
</dbReference>
<dbReference type="PANTHER" id="PTHR22846:SF2">
    <property type="entry name" value="F-BOX-LIKE_WD REPEAT-CONTAINING PROTEIN EBI"/>
    <property type="match status" value="1"/>
</dbReference>
<dbReference type="SUPFAM" id="SSF50978">
    <property type="entry name" value="WD40 repeat-like"/>
    <property type="match status" value="1"/>
</dbReference>
<dbReference type="SMART" id="SM00667">
    <property type="entry name" value="LisH"/>
    <property type="match status" value="1"/>
</dbReference>
<dbReference type="SMART" id="SM00320">
    <property type="entry name" value="WD40"/>
    <property type="match status" value="6"/>
</dbReference>
<dbReference type="PANTHER" id="PTHR22846">
    <property type="entry name" value="WD40 REPEAT PROTEIN"/>
    <property type="match status" value="1"/>
</dbReference>
<proteinExistence type="predicted"/>
<evidence type="ECO:0000256" key="5">
    <source>
        <dbReference type="PROSITE-ProRule" id="PRU00221"/>
    </source>
</evidence>
<keyword evidence="3" id="KW-0677">Repeat</keyword>
<keyword evidence="4" id="KW-0539">Nucleus</keyword>
<comment type="subcellular location">
    <subcellularLocation>
        <location evidence="1">Nucleus</location>
    </subcellularLocation>
</comment>
<gene>
    <name evidence="7" type="ORF">TT172_LOCUS9924</name>
</gene>
<evidence type="ECO:0000313" key="7">
    <source>
        <dbReference type="EMBL" id="SPQ27505.1"/>
    </source>
</evidence>
<dbReference type="AlphaFoldDB" id="A0A3S4F572"/>
<dbReference type="PROSITE" id="PS50082">
    <property type="entry name" value="WD_REPEATS_2"/>
    <property type="match status" value="1"/>
</dbReference>
<dbReference type="InterPro" id="IPR036322">
    <property type="entry name" value="WD40_repeat_dom_sf"/>
</dbReference>
<feature type="region of interest" description="Disordered" evidence="6">
    <location>
        <begin position="89"/>
        <end position="206"/>
    </location>
</feature>
<dbReference type="PROSITE" id="PS50294">
    <property type="entry name" value="WD_REPEATS_REGION"/>
    <property type="match status" value="1"/>
</dbReference>
<evidence type="ECO:0000256" key="3">
    <source>
        <dbReference type="ARBA" id="ARBA00022737"/>
    </source>
</evidence>
<name>A0A3S4F572_9PEZI</name>
<evidence type="ECO:0000256" key="4">
    <source>
        <dbReference type="ARBA" id="ARBA00023242"/>
    </source>
</evidence>
<dbReference type="GO" id="GO:0003714">
    <property type="term" value="F:transcription corepressor activity"/>
    <property type="evidence" value="ECO:0007669"/>
    <property type="project" value="InterPro"/>
</dbReference>
<keyword evidence="2 5" id="KW-0853">WD repeat</keyword>
<dbReference type="GO" id="GO:0006357">
    <property type="term" value="P:regulation of transcription by RNA polymerase II"/>
    <property type="evidence" value="ECO:0007669"/>
    <property type="project" value="TreeGrafter"/>
</dbReference>
<evidence type="ECO:0000256" key="2">
    <source>
        <dbReference type="ARBA" id="ARBA00022574"/>
    </source>
</evidence>
<dbReference type="InterPro" id="IPR001680">
    <property type="entry name" value="WD40_rpt"/>
</dbReference>
<dbReference type="InterPro" id="IPR045183">
    <property type="entry name" value="Ebi-like"/>
</dbReference>
<dbReference type="InterPro" id="IPR019775">
    <property type="entry name" value="WD40_repeat_CS"/>
</dbReference>
<evidence type="ECO:0000256" key="6">
    <source>
        <dbReference type="SAM" id="MobiDB-lite"/>
    </source>
</evidence>
<feature type="repeat" description="WD" evidence="5">
    <location>
        <begin position="465"/>
        <end position="513"/>
    </location>
</feature>
<feature type="compositionally biased region" description="Polar residues" evidence="6">
    <location>
        <begin position="150"/>
        <end position="163"/>
    </location>
</feature>
<reference evidence="7 8" key="1">
    <citation type="submission" date="2018-04" db="EMBL/GenBank/DDBJ databases">
        <authorList>
            <person name="Huttner S."/>
            <person name="Dainat J."/>
        </authorList>
    </citation>
    <scope>NUCLEOTIDE SEQUENCE [LARGE SCALE GENOMIC DNA]</scope>
</reference>
<evidence type="ECO:0000313" key="8">
    <source>
        <dbReference type="Proteomes" id="UP000289323"/>
    </source>
</evidence>
<dbReference type="Gene3D" id="1.20.960.30">
    <property type="match status" value="1"/>
</dbReference>
<dbReference type="EMBL" id="OUUZ01000019">
    <property type="protein sequence ID" value="SPQ27505.1"/>
    <property type="molecule type" value="Genomic_DNA"/>
</dbReference>
<dbReference type="Pfam" id="PF08513">
    <property type="entry name" value="LisH"/>
    <property type="match status" value="1"/>
</dbReference>
<accession>A0A3S4F572</accession>
<feature type="compositionally biased region" description="Acidic residues" evidence="6">
    <location>
        <begin position="101"/>
        <end position="122"/>
    </location>
</feature>
<dbReference type="InterPro" id="IPR015943">
    <property type="entry name" value="WD40/YVTN_repeat-like_dom_sf"/>
</dbReference>
<sequence>MKELLDTDRVNFLVWRYLLESNYRETAAKLQKEWRVHQPHRQFDFAPHVNTYALVSLLNKGLIYEEHQRQFAAAQRALRDVPATAEAAPRGVFGPLKFQPEVDEDGEDDEESEPEPEPEPEEAGNPLKRTVERQHHRELSRGSPAKRQRLNNGYENGADSATTPMEIDHHPGNNHAYPSPLEGEQGESPLLRTEGPSRGTQVEKVRDLTQTTVFLRLGADDSPEASENPLVLHCEWNPRDPSILASAGTDALARIWTLPCGAAADAEPGHVDSGSRSFMSIVDEDLPKTAMVSAMAWSSSGDLIALGTDLGNKSRVSIWSVDGTSMQRFDGLDSPITNLCWSPNSNFLLAICPDVSNGLDSTGTLLHIASPSMVNSMSHVLNHDLRADSLDATWISETEFLLCGGDLLVSFRCTEQGIVLAREFQTGKDERFTLVEFDWRSKLVATASDKGYIDIWDESGKRRSIPAHDGAITSLRWQPLQADPTEDERLLVSGGEDGAILVWNVRSAENKPKYSITLPPPLAVNNLSMTPDGALVAVATHDRILVWKLGEHTMPKANWIPQPGWQSPNSGTDTEDVIPCLGWDAEGQRLVYGLENRLAVISLR</sequence>
<dbReference type="PROSITE" id="PS00678">
    <property type="entry name" value="WD_REPEATS_1"/>
    <property type="match status" value="1"/>
</dbReference>
<dbReference type="Pfam" id="PF00400">
    <property type="entry name" value="WD40"/>
    <property type="match status" value="1"/>
</dbReference>